<proteinExistence type="predicted"/>
<organism evidence="1 2">
    <name type="scientific">Goodea atripinnis</name>
    <dbReference type="NCBI Taxonomy" id="208336"/>
    <lineage>
        <taxon>Eukaryota</taxon>
        <taxon>Metazoa</taxon>
        <taxon>Chordata</taxon>
        <taxon>Craniata</taxon>
        <taxon>Vertebrata</taxon>
        <taxon>Euteleostomi</taxon>
        <taxon>Actinopterygii</taxon>
        <taxon>Neopterygii</taxon>
        <taxon>Teleostei</taxon>
        <taxon>Neoteleostei</taxon>
        <taxon>Acanthomorphata</taxon>
        <taxon>Ovalentaria</taxon>
        <taxon>Atherinomorphae</taxon>
        <taxon>Cyprinodontiformes</taxon>
        <taxon>Goodeidae</taxon>
        <taxon>Goodea</taxon>
    </lineage>
</organism>
<evidence type="ECO:0000313" key="2">
    <source>
        <dbReference type="Proteomes" id="UP001476798"/>
    </source>
</evidence>
<sequence length="105" mass="12200">MTRTASVDRQGHILGNESVIQKIQIKPLIKYNKYSKHFGKYNNIKNPTKQKQNNIEVIFLAITILRKQINQTCHKNMSNLSQTFKNKLKTQQREAVTHTHDNGPN</sequence>
<dbReference type="EMBL" id="JAHRIO010061412">
    <property type="protein sequence ID" value="MEQ2178774.1"/>
    <property type="molecule type" value="Genomic_DNA"/>
</dbReference>
<gene>
    <name evidence="1" type="ORF">GOODEAATRI_017596</name>
</gene>
<keyword evidence="2" id="KW-1185">Reference proteome</keyword>
<evidence type="ECO:0000313" key="1">
    <source>
        <dbReference type="EMBL" id="MEQ2178774.1"/>
    </source>
</evidence>
<dbReference type="Proteomes" id="UP001476798">
    <property type="component" value="Unassembled WGS sequence"/>
</dbReference>
<comment type="caution">
    <text evidence="1">The sequence shown here is derived from an EMBL/GenBank/DDBJ whole genome shotgun (WGS) entry which is preliminary data.</text>
</comment>
<reference evidence="1 2" key="1">
    <citation type="submission" date="2021-06" db="EMBL/GenBank/DDBJ databases">
        <authorList>
            <person name="Palmer J.M."/>
        </authorList>
    </citation>
    <scope>NUCLEOTIDE SEQUENCE [LARGE SCALE GENOMIC DNA]</scope>
    <source>
        <strain evidence="1 2">GA_2019</strain>
        <tissue evidence="1">Muscle</tissue>
    </source>
</reference>
<name>A0ABV0P5N7_9TELE</name>
<accession>A0ABV0P5N7</accession>
<protein>
    <submittedName>
        <fullName evidence="1">Uncharacterized protein</fullName>
    </submittedName>
</protein>